<dbReference type="SMART" id="SM00408">
    <property type="entry name" value="IGc2"/>
    <property type="match status" value="1"/>
</dbReference>
<dbReference type="Pfam" id="PF07679">
    <property type="entry name" value="I-set"/>
    <property type="match status" value="2"/>
</dbReference>
<feature type="domain" description="Ig-like" evidence="4">
    <location>
        <begin position="18"/>
        <end position="106"/>
    </location>
</feature>
<keyword evidence="5" id="KW-1185">Reference proteome</keyword>
<dbReference type="InterPro" id="IPR036179">
    <property type="entry name" value="Ig-like_dom_sf"/>
</dbReference>
<dbReference type="PANTHER" id="PTHR47633:SF15">
    <property type="entry name" value="IG-LIKE DOMAIN-CONTAINING PROTEIN"/>
    <property type="match status" value="1"/>
</dbReference>
<evidence type="ECO:0000256" key="3">
    <source>
        <dbReference type="ARBA" id="ARBA00023319"/>
    </source>
</evidence>
<evidence type="ECO:0000259" key="4">
    <source>
        <dbReference type="PROSITE" id="PS50835"/>
    </source>
</evidence>
<dbReference type="PROSITE" id="PS50835">
    <property type="entry name" value="IG_LIKE"/>
    <property type="match status" value="1"/>
</dbReference>
<dbReference type="GO" id="GO:0019899">
    <property type="term" value="F:enzyme binding"/>
    <property type="evidence" value="ECO:0007669"/>
    <property type="project" value="UniProtKB-ARBA"/>
</dbReference>
<evidence type="ECO:0000256" key="2">
    <source>
        <dbReference type="ARBA" id="ARBA00022490"/>
    </source>
</evidence>
<keyword evidence="2" id="KW-0963">Cytoplasm</keyword>
<dbReference type="InterPro" id="IPR013098">
    <property type="entry name" value="Ig_I-set"/>
</dbReference>
<dbReference type="FunFam" id="2.60.40.10:FF:000425">
    <property type="entry name" value="Myosin light chain kinase"/>
    <property type="match status" value="1"/>
</dbReference>
<dbReference type="PANTHER" id="PTHR47633">
    <property type="entry name" value="IMMUNOGLOBULIN"/>
    <property type="match status" value="1"/>
</dbReference>
<dbReference type="Gene3D" id="2.60.40.10">
    <property type="entry name" value="Immunoglobulins"/>
    <property type="match status" value="2"/>
</dbReference>
<dbReference type="InterPro" id="IPR013783">
    <property type="entry name" value="Ig-like_fold"/>
</dbReference>
<dbReference type="InterPro" id="IPR007110">
    <property type="entry name" value="Ig-like_dom"/>
</dbReference>
<evidence type="ECO:0000313" key="5">
    <source>
        <dbReference type="Proteomes" id="UP000887561"/>
    </source>
</evidence>
<protein>
    <submittedName>
        <fullName evidence="6">Ig-like domain-containing protein</fullName>
    </submittedName>
</protein>
<dbReference type="SMART" id="SM00409">
    <property type="entry name" value="IG"/>
    <property type="match status" value="1"/>
</dbReference>
<evidence type="ECO:0000256" key="1">
    <source>
        <dbReference type="ARBA" id="ARBA00004496"/>
    </source>
</evidence>
<sequence>MPFQKPVGVKVDGNQMPPNFIRPLRDKRALIGQRIVLECQIDGHPDPVIKWLKDGHNVSQCPDYELSELGKSYRLTVHKAQAADCGRFTVQAMNAVGIKQSSCVLIVAPAPTPIPGAVTSVTSSPAPPQTPVGPSAPLFIKELKHQPLRLGSASVFEARVVGVPLLQIEWLKNGEPLNNYRQASNAIGVALSSAKLLTQEEYDTWFSNEQAQFTRDRKERLLQAARQQIQQQAIGRCILFDFYLLLKQD</sequence>
<keyword evidence="3" id="KW-0393">Immunoglobulin domain</keyword>
<dbReference type="Proteomes" id="UP000887561">
    <property type="component" value="Unplaced"/>
</dbReference>
<dbReference type="GO" id="GO:0031672">
    <property type="term" value="C:A band"/>
    <property type="evidence" value="ECO:0007669"/>
    <property type="project" value="UniProtKB-ARBA"/>
</dbReference>
<evidence type="ECO:0000313" key="6">
    <source>
        <dbReference type="WBParaSite" id="scaffold9617_cov360.g14134"/>
    </source>
</evidence>
<proteinExistence type="predicted"/>
<comment type="subcellular location">
    <subcellularLocation>
        <location evidence="1">Cytoplasm</location>
    </subcellularLocation>
</comment>
<dbReference type="InterPro" id="IPR003598">
    <property type="entry name" value="Ig_sub2"/>
</dbReference>
<accession>A0A915NDW5</accession>
<dbReference type="InterPro" id="IPR003599">
    <property type="entry name" value="Ig_sub"/>
</dbReference>
<dbReference type="WBParaSite" id="scaffold9617_cov360.g14134">
    <property type="protein sequence ID" value="scaffold9617_cov360.g14134"/>
    <property type="gene ID" value="scaffold9617_cov360.g14134"/>
</dbReference>
<dbReference type="AlphaFoldDB" id="A0A915NDW5"/>
<dbReference type="SUPFAM" id="SSF48726">
    <property type="entry name" value="Immunoglobulin"/>
    <property type="match status" value="2"/>
</dbReference>
<name>A0A915NDW5_MELJA</name>
<reference evidence="6" key="1">
    <citation type="submission" date="2022-11" db="UniProtKB">
        <authorList>
            <consortium name="WormBaseParasite"/>
        </authorList>
    </citation>
    <scope>IDENTIFICATION</scope>
</reference>
<organism evidence="5 6">
    <name type="scientific">Meloidogyne javanica</name>
    <name type="common">Root-knot nematode worm</name>
    <dbReference type="NCBI Taxonomy" id="6303"/>
    <lineage>
        <taxon>Eukaryota</taxon>
        <taxon>Metazoa</taxon>
        <taxon>Ecdysozoa</taxon>
        <taxon>Nematoda</taxon>
        <taxon>Chromadorea</taxon>
        <taxon>Rhabditida</taxon>
        <taxon>Tylenchina</taxon>
        <taxon>Tylenchomorpha</taxon>
        <taxon>Tylenchoidea</taxon>
        <taxon>Meloidogynidae</taxon>
        <taxon>Meloidogyninae</taxon>
        <taxon>Meloidogyne</taxon>
        <taxon>Meloidogyne incognita group</taxon>
    </lineage>
</organism>